<dbReference type="Pfam" id="PF05368">
    <property type="entry name" value="NmrA"/>
    <property type="match status" value="1"/>
</dbReference>
<proteinExistence type="inferred from homology"/>
<gene>
    <name evidence="5" type="ORF">DFH08DRAFT_717747</name>
</gene>
<evidence type="ECO:0000313" key="5">
    <source>
        <dbReference type="EMBL" id="KAJ7312295.1"/>
    </source>
</evidence>
<evidence type="ECO:0000256" key="1">
    <source>
        <dbReference type="ARBA" id="ARBA00006328"/>
    </source>
</evidence>
<dbReference type="PANTHER" id="PTHR42748">
    <property type="entry name" value="NITROGEN METABOLITE REPRESSION PROTEIN NMRA FAMILY MEMBER"/>
    <property type="match status" value="1"/>
</dbReference>
<evidence type="ECO:0000256" key="2">
    <source>
        <dbReference type="ARBA" id="ARBA00022857"/>
    </source>
</evidence>
<dbReference type="SUPFAM" id="SSF51735">
    <property type="entry name" value="NAD(P)-binding Rossmann-fold domains"/>
    <property type="match status" value="1"/>
</dbReference>
<sequence>LVTNYVEHFDADREILEGKLLINAAKASGTTRVVWSGCEHASQISGGKYVDLYHWESKALVTQYGRVSGILFVEVQAAHYAQNGPAPRMTLRPSKQDDGSFLVCWPMKPTTVIPVIDVTHNYGLFVHQVLEAPVFPNGSTVAAYGEKIALGDMVAQFAEITRKKCVFQQISIEEFQKSSGRLSRSTSCSPWQMYPNIWKSVDVRHTSTSPELLARRPRTWAEFAKVQDWSSLFV</sequence>
<keyword evidence="6" id="KW-1185">Reference proteome</keyword>
<dbReference type="Gene3D" id="3.40.50.720">
    <property type="entry name" value="NAD(P)-binding Rossmann-like Domain"/>
    <property type="match status" value="1"/>
</dbReference>
<evidence type="ECO:0000259" key="4">
    <source>
        <dbReference type="Pfam" id="PF05368"/>
    </source>
</evidence>
<name>A0AAD6Z892_9AGAR</name>
<protein>
    <recommendedName>
        <fullName evidence="4">NmrA-like domain-containing protein</fullName>
    </recommendedName>
</protein>
<dbReference type="InterPro" id="IPR051164">
    <property type="entry name" value="NmrA-like_oxidored"/>
</dbReference>
<evidence type="ECO:0000313" key="6">
    <source>
        <dbReference type="Proteomes" id="UP001218218"/>
    </source>
</evidence>
<dbReference type="GO" id="GO:0005634">
    <property type="term" value="C:nucleus"/>
    <property type="evidence" value="ECO:0007669"/>
    <property type="project" value="TreeGrafter"/>
</dbReference>
<dbReference type="Gene3D" id="3.90.25.10">
    <property type="entry name" value="UDP-galactose 4-epimerase, domain 1"/>
    <property type="match status" value="1"/>
</dbReference>
<comment type="similarity">
    <text evidence="1">Belongs to the NmrA-type oxidoreductase family.</text>
</comment>
<feature type="non-terminal residue" evidence="5">
    <location>
        <position position="234"/>
    </location>
</feature>
<dbReference type="PANTHER" id="PTHR42748:SF30">
    <property type="entry name" value="NMRA-LIKE DOMAIN-CONTAINING PROTEIN"/>
    <property type="match status" value="1"/>
</dbReference>
<dbReference type="Proteomes" id="UP001218218">
    <property type="component" value="Unassembled WGS sequence"/>
</dbReference>
<keyword evidence="2" id="KW-0521">NADP</keyword>
<dbReference type="AlphaFoldDB" id="A0AAD6Z892"/>
<reference evidence="5" key="1">
    <citation type="submission" date="2023-03" db="EMBL/GenBank/DDBJ databases">
        <title>Massive genome expansion in bonnet fungi (Mycena s.s.) driven by repeated elements and novel gene families across ecological guilds.</title>
        <authorList>
            <consortium name="Lawrence Berkeley National Laboratory"/>
            <person name="Harder C.B."/>
            <person name="Miyauchi S."/>
            <person name="Viragh M."/>
            <person name="Kuo A."/>
            <person name="Thoen E."/>
            <person name="Andreopoulos B."/>
            <person name="Lu D."/>
            <person name="Skrede I."/>
            <person name="Drula E."/>
            <person name="Henrissat B."/>
            <person name="Morin E."/>
            <person name="Kohler A."/>
            <person name="Barry K."/>
            <person name="LaButti K."/>
            <person name="Morin E."/>
            <person name="Salamov A."/>
            <person name="Lipzen A."/>
            <person name="Mereny Z."/>
            <person name="Hegedus B."/>
            <person name="Baldrian P."/>
            <person name="Stursova M."/>
            <person name="Weitz H."/>
            <person name="Taylor A."/>
            <person name="Grigoriev I.V."/>
            <person name="Nagy L.G."/>
            <person name="Martin F."/>
            <person name="Kauserud H."/>
        </authorList>
    </citation>
    <scope>NUCLEOTIDE SEQUENCE</scope>
    <source>
        <strain evidence="5">CBHHK002</strain>
    </source>
</reference>
<dbReference type="InterPro" id="IPR036291">
    <property type="entry name" value="NAD(P)-bd_dom_sf"/>
</dbReference>
<dbReference type="EMBL" id="JARIHO010000073">
    <property type="protein sequence ID" value="KAJ7312295.1"/>
    <property type="molecule type" value="Genomic_DNA"/>
</dbReference>
<dbReference type="InterPro" id="IPR008030">
    <property type="entry name" value="NmrA-like"/>
</dbReference>
<comment type="caution">
    <text evidence="5">The sequence shown here is derived from an EMBL/GenBank/DDBJ whole genome shotgun (WGS) entry which is preliminary data.</text>
</comment>
<evidence type="ECO:0000256" key="3">
    <source>
        <dbReference type="ARBA" id="ARBA00023002"/>
    </source>
</evidence>
<keyword evidence="3" id="KW-0560">Oxidoreductase</keyword>
<feature type="domain" description="NmrA-like" evidence="4">
    <location>
        <begin position="10"/>
        <end position="223"/>
    </location>
</feature>
<accession>A0AAD6Z892</accession>
<dbReference type="GO" id="GO:0016491">
    <property type="term" value="F:oxidoreductase activity"/>
    <property type="evidence" value="ECO:0007669"/>
    <property type="project" value="UniProtKB-KW"/>
</dbReference>
<organism evidence="5 6">
    <name type="scientific">Mycena albidolilacea</name>
    <dbReference type="NCBI Taxonomy" id="1033008"/>
    <lineage>
        <taxon>Eukaryota</taxon>
        <taxon>Fungi</taxon>
        <taxon>Dikarya</taxon>
        <taxon>Basidiomycota</taxon>
        <taxon>Agaricomycotina</taxon>
        <taxon>Agaricomycetes</taxon>
        <taxon>Agaricomycetidae</taxon>
        <taxon>Agaricales</taxon>
        <taxon>Marasmiineae</taxon>
        <taxon>Mycenaceae</taxon>
        <taxon>Mycena</taxon>
    </lineage>
</organism>